<keyword evidence="2" id="KW-1185">Reference proteome</keyword>
<proteinExistence type="predicted"/>
<protein>
    <submittedName>
        <fullName evidence="1">Uncharacterized protein</fullName>
    </submittedName>
</protein>
<name>A0ACC2UJM6_9FUNG</name>
<comment type="caution">
    <text evidence="1">The sequence shown here is derived from an EMBL/GenBank/DDBJ whole genome shotgun (WGS) entry which is preliminary data.</text>
</comment>
<evidence type="ECO:0000313" key="1">
    <source>
        <dbReference type="EMBL" id="KAJ9087109.1"/>
    </source>
</evidence>
<dbReference type="Proteomes" id="UP001165960">
    <property type="component" value="Unassembled WGS sequence"/>
</dbReference>
<reference evidence="1" key="1">
    <citation type="submission" date="2022-04" db="EMBL/GenBank/DDBJ databases">
        <title>Genome of the entomopathogenic fungus Entomophthora muscae.</title>
        <authorList>
            <person name="Elya C."/>
            <person name="Lovett B.R."/>
            <person name="Lee E."/>
            <person name="Macias A.M."/>
            <person name="Hajek A.E."/>
            <person name="De Bivort B.L."/>
            <person name="Kasson M.T."/>
            <person name="De Fine Licht H.H."/>
            <person name="Stajich J.E."/>
        </authorList>
    </citation>
    <scope>NUCLEOTIDE SEQUENCE</scope>
    <source>
        <strain evidence="1">Berkeley</strain>
    </source>
</reference>
<dbReference type="EMBL" id="QTSX02000356">
    <property type="protein sequence ID" value="KAJ9087109.1"/>
    <property type="molecule type" value="Genomic_DNA"/>
</dbReference>
<organism evidence="1 2">
    <name type="scientific">Entomophthora muscae</name>
    <dbReference type="NCBI Taxonomy" id="34485"/>
    <lineage>
        <taxon>Eukaryota</taxon>
        <taxon>Fungi</taxon>
        <taxon>Fungi incertae sedis</taxon>
        <taxon>Zoopagomycota</taxon>
        <taxon>Entomophthoromycotina</taxon>
        <taxon>Entomophthoromycetes</taxon>
        <taxon>Entomophthorales</taxon>
        <taxon>Entomophthoraceae</taxon>
        <taxon>Entomophthora</taxon>
    </lineage>
</organism>
<evidence type="ECO:0000313" key="2">
    <source>
        <dbReference type="Proteomes" id="UP001165960"/>
    </source>
</evidence>
<sequence length="307" mass="34373">MFYILFLLAFLPSSEPYRWRYAQVTTGTRRAQLSHLNVLLNVDIEGDSPKPAPIEIVRTLEKYIPYARLSYCPDDSIKKMSCNHCINAASKSTPQFHSITSDLATKTHAVILVDKGQKEIIVSFRGSEDLWKVISLAFITTVPYKIDAIEGAIVDEEVLEYFESIIGNITTELTLLTQQHPDFVIVLVGHSLGGSLATLAAPVLYRKLDLTPDRMLVMSYGQPKVANQVFVNYFRSFGFPYMSIVNQGDWIAHLRSSVLVHIGNEIYFQGGTALQCRKHDSECSLPLTFSYQQHLKVGDRSAGSMGC</sequence>
<accession>A0ACC2UJM6</accession>
<gene>
    <name evidence="1" type="ORF">DSO57_1036589</name>
</gene>